<keyword evidence="3" id="KW-1185">Reference proteome</keyword>
<organism evidence="2 3">
    <name type="scientific">Streptomyces turgidiscabies</name>
    <dbReference type="NCBI Taxonomy" id="85558"/>
    <lineage>
        <taxon>Bacteria</taxon>
        <taxon>Bacillati</taxon>
        <taxon>Actinomycetota</taxon>
        <taxon>Actinomycetes</taxon>
        <taxon>Kitasatosporales</taxon>
        <taxon>Streptomycetaceae</taxon>
        <taxon>Streptomyces</taxon>
    </lineage>
</organism>
<comment type="caution">
    <text evidence="2">The sequence shown here is derived from an EMBL/GenBank/DDBJ whole genome shotgun (WGS) entry which is preliminary data.</text>
</comment>
<keyword evidence="1" id="KW-0812">Transmembrane</keyword>
<accession>A0ABU0RMS3</accession>
<keyword evidence="1" id="KW-0472">Membrane</keyword>
<sequence>MASAGYNFVRWFAAAAAPYFAPKIEEWSDVHMPFVVAAVTAVLGAVVVVVRRKSLTNEAEELETRHATKDGVGVFAS</sequence>
<dbReference type="InterPro" id="IPR036259">
    <property type="entry name" value="MFS_trans_sf"/>
</dbReference>
<evidence type="ECO:0000313" key="2">
    <source>
        <dbReference type="EMBL" id="MDQ0932462.1"/>
    </source>
</evidence>
<dbReference type="SUPFAM" id="SSF103473">
    <property type="entry name" value="MFS general substrate transporter"/>
    <property type="match status" value="1"/>
</dbReference>
<dbReference type="InterPro" id="IPR053200">
    <property type="entry name" value="YfmO-like"/>
</dbReference>
<evidence type="ECO:0000313" key="3">
    <source>
        <dbReference type="Proteomes" id="UP001223072"/>
    </source>
</evidence>
<feature type="transmembrane region" description="Helical" evidence="1">
    <location>
        <begin position="30"/>
        <end position="50"/>
    </location>
</feature>
<keyword evidence="1" id="KW-1133">Transmembrane helix</keyword>
<reference evidence="2 3" key="1">
    <citation type="submission" date="2023-07" db="EMBL/GenBank/DDBJ databases">
        <title>Comparative genomics of wheat-associated soil bacteria to identify genetic determinants of phenazine resistance.</title>
        <authorList>
            <person name="Mouncey N."/>
        </authorList>
    </citation>
    <scope>NUCLEOTIDE SEQUENCE [LARGE SCALE GENOMIC DNA]</scope>
    <source>
        <strain evidence="2 3">W2I16</strain>
    </source>
</reference>
<dbReference type="EMBL" id="JAUSZS010000003">
    <property type="protein sequence ID" value="MDQ0932462.1"/>
    <property type="molecule type" value="Genomic_DNA"/>
</dbReference>
<dbReference type="PANTHER" id="PTHR43683:SF1">
    <property type="entry name" value="MULTIDRUG EFFLUX PROTEIN YFMO"/>
    <property type="match status" value="1"/>
</dbReference>
<protein>
    <submittedName>
        <fullName evidence="2">Uncharacterized protein</fullName>
    </submittedName>
</protein>
<dbReference type="PANTHER" id="PTHR43683">
    <property type="entry name" value="MULTIDRUG EFFLUX PROTEIN YFMO"/>
    <property type="match status" value="1"/>
</dbReference>
<evidence type="ECO:0000256" key="1">
    <source>
        <dbReference type="SAM" id="Phobius"/>
    </source>
</evidence>
<gene>
    <name evidence="2" type="ORF">QFZ49_002392</name>
</gene>
<name>A0ABU0RMS3_9ACTN</name>
<proteinExistence type="predicted"/>
<dbReference type="Proteomes" id="UP001223072">
    <property type="component" value="Unassembled WGS sequence"/>
</dbReference>